<feature type="domain" description="Reverse transcriptase" evidence="1">
    <location>
        <begin position="1"/>
        <end position="64"/>
    </location>
</feature>
<reference evidence="2" key="1">
    <citation type="submission" date="2020-06" db="EMBL/GenBank/DDBJ databases">
        <authorList>
            <person name="Li T."/>
            <person name="Hu X."/>
            <person name="Zhang T."/>
            <person name="Song X."/>
            <person name="Zhang H."/>
            <person name="Dai N."/>
            <person name="Sheng W."/>
            <person name="Hou X."/>
            <person name="Wei L."/>
        </authorList>
    </citation>
    <scope>NUCLEOTIDE SEQUENCE</scope>
    <source>
        <strain evidence="2">KEN1</strain>
        <tissue evidence="2">Leaf</tissue>
    </source>
</reference>
<dbReference type="Pfam" id="PF13456">
    <property type="entry name" value="RVT_3"/>
    <property type="match status" value="1"/>
</dbReference>
<dbReference type="GO" id="GO:0004523">
    <property type="term" value="F:RNA-DNA hybrid ribonuclease activity"/>
    <property type="evidence" value="ECO:0007669"/>
    <property type="project" value="InterPro"/>
</dbReference>
<dbReference type="InterPro" id="IPR043502">
    <property type="entry name" value="DNA/RNA_pol_sf"/>
</dbReference>
<dbReference type="InterPro" id="IPR036397">
    <property type="entry name" value="RNaseH_sf"/>
</dbReference>
<evidence type="ECO:0000259" key="1">
    <source>
        <dbReference type="PROSITE" id="PS50878"/>
    </source>
</evidence>
<protein>
    <recommendedName>
        <fullName evidence="1">Reverse transcriptase domain-containing protein</fullName>
    </recommendedName>
</protein>
<dbReference type="Pfam" id="PF00078">
    <property type="entry name" value="RVT_1"/>
    <property type="match status" value="1"/>
</dbReference>
<dbReference type="PANTHER" id="PTHR48475">
    <property type="entry name" value="RIBONUCLEASE H"/>
    <property type="match status" value="1"/>
</dbReference>
<evidence type="ECO:0000313" key="2">
    <source>
        <dbReference type="EMBL" id="KAL0434358.1"/>
    </source>
</evidence>
<dbReference type="SUPFAM" id="SSF53098">
    <property type="entry name" value="Ribonuclease H-like"/>
    <property type="match status" value="1"/>
</dbReference>
<reference evidence="2" key="2">
    <citation type="journal article" date="2024" name="Plant">
        <title>Genomic evolution and insights into agronomic trait innovations of Sesamum species.</title>
        <authorList>
            <person name="Miao H."/>
            <person name="Wang L."/>
            <person name="Qu L."/>
            <person name="Liu H."/>
            <person name="Sun Y."/>
            <person name="Le M."/>
            <person name="Wang Q."/>
            <person name="Wei S."/>
            <person name="Zheng Y."/>
            <person name="Lin W."/>
            <person name="Duan Y."/>
            <person name="Cao H."/>
            <person name="Xiong S."/>
            <person name="Wang X."/>
            <person name="Wei L."/>
            <person name="Li C."/>
            <person name="Ma Q."/>
            <person name="Ju M."/>
            <person name="Zhao R."/>
            <person name="Li G."/>
            <person name="Mu C."/>
            <person name="Tian Q."/>
            <person name="Mei H."/>
            <person name="Zhang T."/>
            <person name="Gao T."/>
            <person name="Zhang H."/>
        </authorList>
    </citation>
    <scope>NUCLEOTIDE SEQUENCE</scope>
    <source>
        <strain evidence="2">KEN1</strain>
    </source>
</reference>
<dbReference type="SUPFAM" id="SSF56672">
    <property type="entry name" value="DNA/RNA polymerases"/>
    <property type="match status" value="1"/>
</dbReference>
<dbReference type="InterPro" id="IPR000477">
    <property type="entry name" value="RT_dom"/>
</dbReference>
<dbReference type="InterPro" id="IPR002156">
    <property type="entry name" value="RNaseH_domain"/>
</dbReference>
<dbReference type="PANTHER" id="PTHR48475:SF2">
    <property type="entry name" value="RIBONUCLEASE H"/>
    <property type="match status" value="1"/>
</dbReference>
<accession>A0AAW2VZ17</accession>
<proteinExistence type="predicted"/>
<gene>
    <name evidence="2" type="ORF">Slati_2770100</name>
</gene>
<dbReference type="EMBL" id="JACGWN010000009">
    <property type="protein sequence ID" value="KAL0434358.1"/>
    <property type="molecule type" value="Genomic_DNA"/>
</dbReference>
<organism evidence="2">
    <name type="scientific">Sesamum latifolium</name>
    <dbReference type="NCBI Taxonomy" id="2727402"/>
    <lineage>
        <taxon>Eukaryota</taxon>
        <taxon>Viridiplantae</taxon>
        <taxon>Streptophyta</taxon>
        <taxon>Embryophyta</taxon>
        <taxon>Tracheophyta</taxon>
        <taxon>Spermatophyta</taxon>
        <taxon>Magnoliopsida</taxon>
        <taxon>eudicotyledons</taxon>
        <taxon>Gunneridae</taxon>
        <taxon>Pentapetalae</taxon>
        <taxon>asterids</taxon>
        <taxon>lamiids</taxon>
        <taxon>Lamiales</taxon>
        <taxon>Pedaliaceae</taxon>
        <taxon>Sesamum</taxon>
    </lineage>
</organism>
<dbReference type="AlphaFoldDB" id="A0AAW2VZ17"/>
<dbReference type="InterPro" id="IPR043128">
    <property type="entry name" value="Rev_trsase/Diguanyl_cyclase"/>
</dbReference>
<comment type="caution">
    <text evidence="2">The sequence shown here is derived from an EMBL/GenBank/DDBJ whole genome shotgun (WGS) entry which is preliminary data.</text>
</comment>
<dbReference type="GO" id="GO:0003676">
    <property type="term" value="F:nucleic acid binding"/>
    <property type="evidence" value="ECO:0007669"/>
    <property type="project" value="InterPro"/>
</dbReference>
<name>A0AAW2VZ17_9LAMI</name>
<dbReference type="Gene3D" id="3.30.70.270">
    <property type="match status" value="2"/>
</dbReference>
<dbReference type="InterPro" id="IPR012337">
    <property type="entry name" value="RNaseH-like_sf"/>
</dbReference>
<dbReference type="PROSITE" id="PS50878">
    <property type="entry name" value="RT_POL"/>
    <property type="match status" value="1"/>
</dbReference>
<dbReference type="Gene3D" id="3.30.420.10">
    <property type="entry name" value="Ribonuclease H-like superfamily/Ribonuclease H"/>
    <property type="match status" value="1"/>
</dbReference>
<sequence length="398" mass="44901">MLGGKWRMCIEVYIDDMLVKSKEEQSHVTDLEETFSILRKYKLKLNPGKCAFGVRIGRFLGFMVTQRGIEANHLKIKVILDMKAPTNINEVQLTERIAALSHFISKAAEKSLPFFKVLRKAKNFEWGASSQQDFKELKNYLAGLPLLVKPIQGDTLYIYLSATSQAVSSVLIREDEGKQMTIYYKVAPLLSFTSHRGEDEPLKQTLGKPNTSGRLVKWAMELSEYDISYLLRTMIKALALADFISEMARISLEDTSRTAKWLLHADGSSTAQGSGVGVVITSPQGEDLEFAVKFGFKASNNEAKYEGLDTGMRMAHEAGARHLIAYSDSQLVAKEENIKADYLSKLASALKHYRTRHIPIQYLPKARALLTIQAITSTEDWRPPVIRWLEEGRLPDHR</sequence>